<reference evidence="3 4" key="1">
    <citation type="submission" date="2019-03" db="EMBL/GenBank/DDBJ databases">
        <title>Comparative genomic analyses of the sweetpotato soil rot pathogen, Streptomyces ipomoeae.</title>
        <authorList>
            <person name="Ruschel Soares N."/>
            <person name="Badger J.H."/>
            <person name="Huguet-Tapia J.C."/>
            <person name="Clark C.A."/>
            <person name="Pettis G.S."/>
        </authorList>
    </citation>
    <scope>NUCLEOTIDE SEQUENCE [LARGE SCALE GENOMIC DNA]</scope>
    <source>
        <strain evidence="3 4">88-35</strain>
    </source>
</reference>
<dbReference type="AlphaFoldDB" id="A0AAE8VVA5"/>
<comment type="caution">
    <text evidence="3">The sequence shown here is derived from an EMBL/GenBank/DDBJ whole genome shotgun (WGS) entry which is preliminary data.</text>
</comment>
<feature type="signal peptide" evidence="2">
    <location>
        <begin position="1"/>
        <end position="17"/>
    </location>
</feature>
<sequence>MRPTFLPKSFLVKSVLAATLGCAVLTTYGAQSAAADDAETRFLQMTASITDYCTPVPPTGIDGVSGDASVSESGSGSGSEGIDSTQPVSVEEVPLTAVEQCAGDEHAQRIAEAFRGTGASSYEALREKLTALDYPVSRIYSMPDRAGAPRARIDLRVSGGDHLALEVTGFHTMVMVEAFGAPEGVSVTDVRLQLQLDVPTCC</sequence>
<dbReference type="EMBL" id="SPAZ01000291">
    <property type="protein sequence ID" value="TQE21342.1"/>
    <property type="molecule type" value="Genomic_DNA"/>
</dbReference>
<gene>
    <name evidence="3" type="ORF">Sipo8835_37605</name>
</gene>
<proteinExistence type="predicted"/>
<evidence type="ECO:0000256" key="1">
    <source>
        <dbReference type="SAM" id="MobiDB-lite"/>
    </source>
</evidence>
<feature type="chain" id="PRO_5042027210" evidence="2">
    <location>
        <begin position="18"/>
        <end position="202"/>
    </location>
</feature>
<name>A0AAE8VVA5_9ACTN</name>
<keyword evidence="2" id="KW-0732">Signal</keyword>
<evidence type="ECO:0000313" key="4">
    <source>
        <dbReference type="Proteomes" id="UP000318720"/>
    </source>
</evidence>
<evidence type="ECO:0000313" key="3">
    <source>
        <dbReference type="EMBL" id="TQE21342.1"/>
    </source>
</evidence>
<feature type="region of interest" description="Disordered" evidence="1">
    <location>
        <begin position="60"/>
        <end position="88"/>
    </location>
</feature>
<evidence type="ECO:0000256" key="2">
    <source>
        <dbReference type="SAM" id="SignalP"/>
    </source>
</evidence>
<protein>
    <submittedName>
        <fullName evidence="3">Uncharacterized protein</fullName>
    </submittedName>
</protein>
<dbReference type="Proteomes" id="UP000318720">
    <property type="component" value="Unassembled WGS sequence"/>
</dbReference>
<organism evidence="3 4">
    <name type="scientific">Streptomyces ipomoeae</name>
    <dbReference type="NCBI Taxonomy" id="103232"/>
    <lineage>
        <taxon>Bacteria</taxon>
        <taxon>Bacillati</taxon>
        <taxon>Actinomycetota</taxon>
        <taxon>Actinomycetes</taxon>
        <taxon>Kitasatosporales</taxon>
        <taxon>Streptomycetaceae</taxon>
        <taxon>Streptomyces</taxon>
    </lineage>
</organism>
<dbReference type="RefSeq" id="WP_063747374.1">
    <property type="nucleotide sequence ID" value="NZ_JARAVA010000381.1"/>
</dbReference>
<accession>A0AAE8VVA5</accession>
<feature type="compositionally biased region" description="Low complexity" evidence="1">
    <location>
        <begin position="62"/>
        <end position="74"/>
    </location>
</feature>